<accession>A0AAW1PT67</accession>
<feature type="compositionally biased region" description="Low complexity" evidence="1">
    <location>
        <begin position="373"/>
        <end position="382"/>
    </location>
</feature>
<dbReference type="Proteomes" id="UP001489004">
    <property type="component" value="Unassembled WGS sequence"/>
</dbReference>
<evidence type="ECO:0000313" key="3">
    <source>
        <dbReference type="Proteomes" id="UP001489004"/>
    </source>
</evidence>
<reference evidence="2 3" key="1">
    <citation type="journal article" date="2024" name="Nat. Commun.">
        <title>Phylogenomics reveals the evolutionary origins of lichenization in chlorophyte algae.</title>
        <authorList>
            <person name="Puginier C."/>
            <person name="Libourel C."/>
            <person name="Otte J."/>
            <person name="Skaloud P."/>
            <person name="Haon M."/>
            <person name="Grisel S."/>
            <person name="Petersen M."/>
            <person name="Berrin J.G."/>
            <person name="Delaux P.M."/>
            <person name="Dal Grande F."/>
            <person name="Keller J."/>
        </authorList>
    </citation>
    <scope>NUCLEOTIDE SEQUENCE [LARGE SCALE GENOMIC DNA]</scope>
    <source>
        <strain evidence="2 3">SAG 2043</strain>
    </source>
</reference>
<dbReference type="GO" id="GO:0005634">
    <property type="term" value="C:nucleus"/>
    <property type="evidence" value="ECO:0007669"/>
    <property type="project" value="TreeGrafter"/>
</dbReference>
<dbReference type="GO" id="GO:0005737">
    <property type="term" value="C:cytoplasm"/>
    <property type="evidence" value="ECO:0007669"/>
    <property type="project" value="TreeGrafter"/>
</dbReference>
<evidence type="ECO:0000313" key="2">
    <source>
        <dbReference type="EMBL" id="KAK9812925.1"/>
    </source>
</evidence>
<gene>
    <name evidence="2" type="ORF">WJX72_005880</name>
</gene>
<dbReference type="InterPro" id="IPR008812">
    <property type="entry name" value="Ran_GTP-bd-rel"/>
</dbReference>
<dbReference type="GO" id="GO:0030695">
    <property type="term" value="F:GTPase regulator activity"/>
    <property type="evidence" value="ECO:0007669"/>
    <property type="project" value="TreeGrafter"/>
</dbReference>
<proteinExistence type="predicted"/>
<dbReference type="EMBL" id="JALJOR010000008">
    <property type="protein sequence ID" value="KAK9812925.1"/>
    <property type="molecule type" value="Genomic_DNA"/>
</dbReference>
<name>A0AAW1PT67_9CHLO</name>
<dbReference type="PANTHER" id="PTHR31010:SF2">
    <property type="entry name" value="RAN-SPECIFIC GTPASE-ACTIVATING PROTEIN 30"/>
    <property type="match status" value="1"/>
</dbReference>
<organism evidence="2 3">
    <name type="scientific">[Myrmecia] bisecta</name>
    <dbReference type="NCBI Taxonomy" id="41462"/>
    <lineage>
        <taxon>Eukaryota</taxon>
        <taxon>Viridiplantae</taxon>
        <taxon>Chlorophyta</taxon>
        <taxon>core chlorophytes</taxon>
        <taxon>Trebouxiophyceae</taxon>
        <taxon>Trebouxiales</taxon>
        <taxon>Trebouxiaceae</taxon>
        <taxon>Myrmecia</taxon>
    </lineage>
</organism>
<feature type="region of interest" description="Disordered" evidence="1">
    <location>
        <begin position="312"/>
        <end position="397"/>
    </location>
</feature>
<keyword evidence="3" id="KW-1185">Reference proteome</keyword>
<protein>
    <submittedName>
        <fullName evidence="2">Uncharacterized protein</fullName>
    </submittedName>
</protein>
<feature type="compositionally biased region" description="Basic and acidic residues" evidence="1">
    <location>
        <begin position="489"/>
        <end position="502"/>
    </location>
</feature>
<sequence>MFAFASVAALNNPLVFQAASTVAKKAFEAVAARSLKGITEIISERFKGDAEVLRLRDELELKVRVLSLPIDICVQHAVRGNSALQGALDVALKALRDIEEFEEGLREQDITAGRGEASTPDAASIRAAARKLEALIKQLDSLLPYLGVAISAVGLVDTGDQQLSPSRLMAASWHIRSSAGRPSAPIFHIPQAKWHKEGLAAAHTATRPMQEQLPLCSVCIRRSPAGERPWSAAAAVVADATADSAASGASFAYELFVKQDLEDGMHHEKDEAPAQLLLPIQDILAIDWSTSQSLKLGDADFRPALLLQVLQPPGTTSQAPSRRAQPAGDVAAENGGALRPHRDAESGSNSPAASSSTAPKRASSRLGKSTPQASATSSDASAVVPITPSTPATPAHGRVTRYAIQCAALPDAEPAEPGSSAEWQTLSEFEYVLRLCMLEAREELPLSRIGDERIRMAFSATPGAAVASGAQGGRAASLRLDQRSPSGRGSHEIEHLSRDLDRLGFGSPV</sequence>
<dbReference type="PANTHER" id="PTHR31010">
    <property type="entry name" value="RAN-SPECIFIC GTPASE-ACTIVATING PROTEIN 30-RELATED"/>
    <property type="match status" value="1"/>
</dbReference>
<feature type="compositionally biased region" description="Low complexity" evidence="1">
    <location>
        <begin position="346"/>
        <end position="361"/>
    </location>
</feature>
<evidence type="ECO:0000256" key="1">
    <source>
        <dbReference type="SAM" id="MobiDB-lite"/>
    </source>
</evidence>
<dbReference type="AlphaFoldDB" id="A0AAW1PT67"/>
<feature type="region of interest" description="Disordered" evidence="1">
    <location>
        <begin position="468"/>
        <end position="509"/>
    </location>
</feature>
<dbReference type="Pfam" id="PF05508">
    <property type="entry name" value="Ran-binding"/>
    <property type="match status" value="1"/>
</dbReference>
<comment type="caution">
    <text evidence="2">The sequence shown here is derived from an EMBL/GenBank/DDBJ whole genome shotgun (WGS) entry which is preliminary data.</text>
</comment>